<feature type="transmembrane region" description="Helical" evidence="1">
    <location>
        <begin position="17"/>
        <end position="35"/>
    </location>
</feature>
<gene>
    <name evidence="2" type="ORF">AO063_22190</name>
</gene>
<organism evidence="2 3">
    <name type="scientific">Pseudomonas fluorescens ICMP 11288</name>
    <dbReference type="NCBI Taxonomy" id="1198309"/>
    <lineage>
        <taxon>Bacteria</taxon>
        <taxon>Pseudomonadati</taxon>
        <taxon>Pseudomonadota</taxon>
        <taxon>Gammaproteobacteria</taxon>
        <taxon>Pseudomonadales</taxon>
        <taxon>Pseudomonadaceae</taxon>
        <taxon>Pseudomonas</taxon>
    </lineage>
</organism>
<dbReference type="RefSeq" id="WP_058419715.1">
    <property type="nucleotide sequence ID" value="NZ_LKEF01000011.1"/>
</dbReference>
<keyword evidence="1" id="KW-0472">Membrane</keyword>
<evidence type="ECO:0008006" key="4">
    <source>
        <dbReference type="Google" id="ProtNLM"/>
    </source>
</evidence>
<evidence type="ECO:0000313" key="2">
    <source>
        <dbReference type="EMBL" id="KTB67417.1"/>
    </source>
</evidence>
<reference evidence="2 3" key="1">
    <citation type="submission" date="2015-09" db="EMBL/GenBank/DDBJ databases">
        <title>Genome sequence of ICMP 11288.</title>
        <authorList>
            <person name="Visnovsky S."/>
            <person name="Lu A."/>
            <person name="Panda P."/>
            <person name="Pitman A."/>
        </authorList>
    </citation>
    <scope>NUCLEOTIDE SEQUENCE [LARGE SCALE GENOMIC DNA]</scope>
    <source>
        <strain evidence="2 3">ICMP 11288</strain>
    </source>
</reference>
<feature type="transmembrane region" description="Helical" evidence="1">
    <location>
        <begin position="186"/>
        <end position="212"/>
    </location>
</feature>
<dbReference type="EMBL" id="LKEF01000011">
    <property type="protein sequence ID" value="KTB67417.1"/>
    <property type="molecule type" value="Genomic_DNA"/>
</dbReference>
<keyword evidence="1" id="KW-1133">Transmembrane helix</keyword>
<dbReference type="Proteomes" id="UP000054197">
    <property type="component" value="Unassembled WGS sequence"/>
</dbReference>
<proteinExistence type="predicted"/>
<comment type="caution">
    <text evidence="2">The sequence shown here is derived from an EMBL/GenBank/DDBJ whole genome shotgun (WGS) entry which is preliminary data.</text>
</comment>
<protein>
    <recommendedName>
        <fullName evidence="4">DUF5625 domain-containing protein</fullName>
    </recommendedName>
</protein>
<sequence>MSINPILVQKFKRRCRCWTLFTVGILVLSSAFSLWRDWITTLPLDIPIMLHQAQTIDEPLEIRAPDYNRLIIRFTDLNRRTLDALAAFDKAHVLPPVTVRWKLLKADGVVIDQGDAHTGKVAGWASDVVDHELGVVHYPQLTGHYRFQAQVVSPDHAYSQINAHLMLDAYPKSARDWRFELLDSGMYAQVLVIWPLIVLGGLFMIYNAVAWWRFRS</sequence>
<accession>A0A0W0I2N0</accession>
<name>A0A0W0I2N0_PSEFL</name>
<evidence type="ECO:0000313" key="3">
    <source>
        <dbReference type="Proteomes" id="UP000054197"/>
    </source>
</evidence>
<evidence type="ECO:0000256" key="1">
    <source>
        <dbReference type="SAM" id="Phobius"/>
    </source>
</evidence>
<keyword evidence="1" id="KW-0812">Transmembrane</keyword>
<dbReference type="AlphaFoldDB" id="A0A0W0I2N0"/>